<feature type="region of interest" description="Disordered" evidence="1">
    <location>
        <begin position="12"/>
        <end position="43"/>
    </location>
</feature>
<keyword evidence="2" id="KW-0472">Membrane</keyword>
<dbReference type="Proteomes" id="UP000781932">
    <property type="component" value="Unassembled WGS sequence"/>
</dbReference>
<keyword evidence="4" id="KW-1185">Reference proteome</keyword>
<gene>
    <name evidence="3" type="ORF">CkaCkLH20_08890</name>
</gene>
<dbReference type="OrthoDB" id="5222624at2759"/>
<keyword evidence="2" id="KW-1133">Transmembrane helix</keyword>
<dbReference type="RefSeq" id="XP_038743241.1">
    <property type="nucleotide sequence ID" value="XM_038891605.1"/>
</dbReference>
<feature type="transmembrane region" description="Helical" evidence="2">
    <location>
        <begin position="50"/>
        <end position="71"/>
    </location>
</feature>
<organism evidence="3 4">
    <name type="scientific">Colletotrichum karsti</name>
    <dbReference type="NCBI Taxonomy" id="1095194"/>
    <lineage>
        <taxon>Eukaryota</taxon>
        <taxon>Fungi</taxon>
        <taxon>Dikarya</taxon>
        <taxon>Ascomycota</taxon>
        <taxon>Pezizomycotina</taxon>
        <taxon>Sordariomycetes</taxon>
        <taxon>Hypocreomycetidae</taxon>
        <taxon>Glomerellales</taxon>
        <taxon>Glomerellaceae</taxon>
        <taxon>Colletotrichum</taxon>
        <taxon>Colletotrichum boninense species complex</taxon>
    </lineage>
</organism>
<proteinExistence type="predicted"/>
<name>A0A9P6LIJ5_9PEZI</name>
<dbReference type="AlphaFoldDB" id="A0A9P6LIJ5"/>
<dbReference type="GeneID" id="62164679"/>
<keyword evidence="2" id="KW-0812">Transmembrane</keyword>
<reference evidence="3" key="2">
    <citation type="submission" date="2020-11" db="EMBL/GenBank/DDBJ databases">
        <title>Whole genome sequencing of Colletotrichum sp.</title>
        <authorList>
            <person name="Li H."/>
        </authorList>
    </citation>
    <scope>NUCLEOTIDE SEQUENCE</scope>
    <source>
        <strain evidence="3">CkLH20</strain>
    </source>
</reference>
<dbReference type="EMBL" id="JAATWM020000030">
    <property type="protein sequence ID" value="KAF9873780.1"/>
    <property type="molecule type" value="Genomic_DNA"/>
</dbReference>
<sequence>MAPVIASILRRAQAAQDTTPTPTPEADSGLGLGGTPGNDESAPATNTTTILIIVIVICGAAIMSAALFYIFDRKKNSQFREACKRDPYLTRKEFTRRRKLSALERLEEEELQRSIMIRKSLACRTPSTGSRGSSDEDSDSGETQMQQHQRLPEPLYDPHHHDQTSRSGWAPSEARRARSDSESSSSASLGRPYAEPHPGVEVEVPLPPRSRSPSPVRTPLIRKPVPPPMPAIYVPAGESPRHLRTLSRGSDIPLHLQ</sequence>
<comment type="caution">
    <text evidence="3">The sequence shown here is derived from an EMBL/GenBank/DDBJ whole genome shotgun (WGS) entry which is preliminary data.</text>
</comment>
<evidence type="ECO:0000313" key="4">
    <source>
        <dbReference type="Proteomes" id="UP000781932"/>
    </source>
</evidence>
<reference evidence="3" key="1">
    <citation type="submission" date="2020-03" db="EMBL/GenBank/DDBJ databases">
        <authorList>
            <person name="He L."/>
        </authorList>
    </citation>
    <scope>NUCLEOTIDE SEQUENCE</scope>
    <source>
        <strain evidence="3">CkLH20</strain>
    </source>
</reference>
<evidence type="ECO:0000256" key="2">
    <source>
        <dbReference type="SAM" id="Phobius"/>
    </source>
</evidence>
<protein>
    <submittedName>
        <fullName evidence="3">Uncharacterized protein</fullName>
    </submittedName>
</protein>
<evidence type="ECO:0000256" key="1">
    <source>
        <dbReference type="SAM" id="MobiDB-lite"/>
    </source>
</evidence>
<evidence type="ECO:0000313" key="3">
    <source>
        <dbReference type="EMBL" id="KAF9873780.1"/>
    </source>
</evidence>
<accession>A0A9P6LIJ5</accession>
<feature type="region of interest" description="Disordered" evidence="1">
    <location>
        <begin position="120"/>
        <end position="257"/>
    </location>
</feature>